<keyword evidence="1" id="KW-0732">Signal</keyword>
<name>A0A167WGW7_9EURO</name>
<dbReference type="EMBL" id="AZGZ01000023">
    <property type="protein sequence ID" value="KZZ88831.1"/>
    <property type="molecule type" value="Genomic_DNA"/>
</dbReference>
<dbReference type="VEuPathDB" id="FungiDB:AAP_04623"/>
<evidence type="ECO:0000313" key="2">
    <source>
        <dbReference type="EMBL" id="KZZ88831.1"/>
    </source>
</evidence>
<feature type="chain" id="PRO_5007893929" evidence="1">
    <location>
        <begin position="20"/>
        <end position="152"/>
    </location>
</feature>
<evidence type="ECO:0000313" key="3">
    <source>
        <dbReference type="Proteomes" id="UP000242877"/>
    </source>
</evidence>
<evidence type="ECO:0000256" key="1">
    <source>
        <dbReference type="SAM" id="SignalP"/>
    </source>
</evidence>
<protein>
    <submittedName>
        <fullName evidence="2">Uncharacterized protein</fullName>
    </submittedName>
</protein>
<proteinExistence type="predicted"/>
<dbReference type="Proteomes" id="UP000242877">
    <property type="component" value="Unassembled WGS sequence"/>
</dbReference>
<keyword evidence="3" id="KW-1185">Reference proteome</keyword>
<dbReference type="AlphaFoldDB" id="A0A167WGW7"/>
<reference evidence="2 3" key="1">
    <citation type="journal article" date="2016" name="Genome Biol. Evol.">
        <title>Divergent and convergent evolution of fungal pathogenicity.</title>
        <authorList>
            <person name="Shang Y."/>
            <person name="Xiao G."/>
            <person name="Zheng P."/>
            <person name="Cen K."/>
            <person name="Zhan S."/>
            <person name="Wang C."/>
        </authorList>
    </citation>
    <scope>NUCLEOTIDE SEQUENCE [LARGE SCALE GENOMIC DNA]</scope>
    <source>
        <strain evidence="2 3">ARSEF 7405</strain>
    </source>
</reference>
<accession>A0A167WGW7</accession>
<sequence>MKFSAVLAAISVLVVTTTALPINLDIKGLIPKTSFIRIPFLIKRDHSATVASTPNFDVVPKLARDTTGSEYHFSTNNDEQAPVQNAAVSRPVNKQDVPTNEVAVPTWKVKPSRAVIDVATTAESTRSFPTQKGDIRPITEEILAFCNGACSS</sequence>
<gene>
    <name evidence="2" type="ORF">AAP_04623</name>
</gene>
<comment type="caution">
    <text evidence="2">The sequence shown here is derived from an EMBL/GenBank/DDBJ whole genome shotgun (WGS) entry which is preliminary data.</text>
</comment>
<feature type="signal peptide" evidence="1">
    <location>
        <begin position="1"/>
        <end position="19"/>
    </location>
</feature>
<organism evidence="2 3">
    <name type="scientific">Ascosphaera apis ARSEF 7405</name>
    <dbReference type="NCBI Taxonomy" id="392613"/>
    <lineage>
        <taxon>Eukaryota</taxon>
        <taxon>Fungi</taxon>
        <taxon>Dikarya</taxon>
        <taxon>Ascomycota</taxon>
        <taxon>Pezizomycotina</taxon>
        <taxon>Eurotiomycetes</taxon>
        <taxon>Eurotiomycetidae</taxon>
        <taxon>Onygenales</taxon>
        <taxon>Ascosphaeraceae</taxon>
        <taxon>Ascosphaera</taxon>
    </lineage>
</organism>